<comment type="similarity">
    <text evidence="1">Belongs to the peptidase S24 family.</text>
</comment>
<evidence type="ECO:0000259" key="12">
    <source>
        <dbReference type="Pfam" id="PF00717"/>
    </source>
</evidence>
<feature type="domain" description="LexA repressor DNA-binding" evidence="13">
    <location>
        <begin position="3"/>
        <end position="66"/>
    </location>
</feature>
<dbReference type="SUPFAM" id="SSF51306">
    <property type="entry name" value="LexA/Signal peptidase"/>
    <property type="match status" value="1"/>
</dbReference>
<evidence type="ECO:0000259" key="13">
    <source>
        <dbReference type="Pfam" id="PF01726"/>
    </source>
</evidence>
<keyword evidence="8" id="KW-0238">DNA-binding</keyword>
<dbReference type="PANTHER" id="PTHR33516:SF2">
    <property type="entry name" value="LEXA REPRESSOR-RELATED"/>
    <property type="match status" value="1"/>
</dbReference>
<protein>
    <submittedName>
        <fullName evidence="14">SOS-response repressor and protease LexA</fullName>
        <ecNumber evidence="14">3.4.21.88</ecNumber>
    </submittedName>
</protein>
<keyword evidence="9" id="KW-0804">Transcription</keyword>
<dbReference type="EMBL" id="UOGD01000378">
    <property type="protein sequence ID" value="VAX27314.1"/>
    <property type="molecule type" value="Genomic_DNA"/>
</dbReference>
<keyword evidence="14" id="KW-0645">Protease</keyword>
<evidence type="ECO:0000256" key="2">
    <source>
        <dbReference type="ARBA" id="ARBA00022491"/>
    </source>
</evidence>
<evidence type="ECO:0000256" key="6">
    <source>
        <dbReference type="ARBA" id="ARBA00022813"/>
    </source>
</evidence>
<keyword evidence="10" id="KW-0234">DNA repair</keyword>
<dbReference type="Pfam" id="PF00717">
    <property type="entry name" value="Peptidase_S24"/>
    <property type="match status" value="1"/>
</dbReference>
<reference evidence="14" key="1">
    <citation type="submission" date="2018-06" db="EMBL/GenBank/DDBJ databases">
        <authorList>
            <person name="Zhirakovskaya E."/>
        </authorList>
    </citation>
    <scope>NUCLEOTIDE SEQUENCE</scope>
</reference>
<proteinExistence type="inferred from homology"/>
<evidence type="ECO:0000256" key="5">
    <source>
        <dbReference type="ARBA" id="ARBA00022801"/>
    </source>
</evidence>
<dbReference type="InterPro" id="IPR036286">
    <property type="entry name" value="LexA/Signal_pep-like_sf"/>
</dbReference>
<keyword evidence="4" id="KW-0227">DNA damage</keyword>
<dbReference type="InterPro" id="IPR036390">
    <property type="entry name" value="WH_DNA-bd_sf"/>
</dbReference>
<dbReference type="Gene3D" id="1.10.10.10">
    <property type="entry name" value="Winged helix-like DNA-binding domain superfamily/Winged helix DNA-binding domain"/>
    <property type="match status" value="1"/>
</dbReference>
<dbReference type="InterPro" id="IPR039418">
    <property type="entry name" value="LexA-like"/>
</dbReference>
<gene>
    <name evidence="14" type="ORF">MNBD_IGNAVI01-1170</name>
</gene>
<dbReference type="GO" id="GO:0009432">
    <property type="term" value="P:SOS response"/>
    <property type="evidence" value="ECO:0007669"/>
    <property type="project" value="UniProtKB-KW"/>
</dbReference>
<dbReference type="FunFam" id="2.10.109.10:FF:000001">
    <property type="entry name" value="LexA repressor"/>
    <property type="match status" value="1"/>
</dbReference>
<dbReference type="GO" id="GO:0006260">
    <property type="term" value="P:DNA replication"/>
    <property type="evidence" value="ECO:0007669"/>
    <property type="project" value="UniProtKB-KW"/>
</dbReference>
<dbReference type="InterPro" id="IPR050077">
    <property type="entry name" value="LexA_repressor"/>
</dbReference>
<keyword evidence="2" id="KW-0678">Repressor</keyword>
<evidence type="ECO:0000256" key="9">
    <source>
        <dbReference type="ARBA" id="ARBA00023163"/>
    </source>
</evidence>
<organism evidence="14">
    <name type="scientific">hydrothermal vent metagenome</name>
    <dbReference type="NCBI Taxonomy" id="652676"/>
    <lineage>
        <taxon>unclassified sequences</taxon>
        <taxon>metagenomes</taxon>
        <taxon>ecological metagenomes</taxon>
    </lineage>
</organism>
<evidence type="ECO:0000256" key="7">
    <source>
        <dbReference type="ARBA" id="ARBA00023015"/>
    </source>
</evidence>
<keyword evidence="6" id="KW-0068">Autocatalytic cleavage</keyword>
<dbReference type="GO" id="GO:0006281">
    <property type="term" value="P:DNA repair"/>
    <property type="evidence" value="ECO:0007669"/>
    <property type="project" value="UniProtKB-KW"/>
</dbReference>
<dbReference type="GO" id="GO:0006508">
    <property type="term" value="P:proteolysis"/>
    <property type="evidence" value="ECO:0007669"/>
    <property type="project" value="UniProtKB-KW"/>
</dbReference>
<dbReference type="GO" id="GO:0003677">
    <property type="term" value="F:DNA binding"/>
    <property type="evidence" value="ECO:0007669"/>
    <property type="project" value="UniProtKB-KW"/>
</dbReference>
<evidence type="ECO:0000256" key="8">
    <source>
        <dbReference type="ARBA" id="ARBA00023125"/>
    </source>
</evidence>
<keyword evidence="11" id="KW-0742">SOS response</keyword>
<dbReference type="InterPro" id="IPR006199">
    <property type="entry name" value="LexA_DNA-bd_dom"/>
</dbReference>
<dbReference type="InterPro" id="IPR015927">
    <property type="entry name" value="Peptidase_S24_S26A/B/C"/>
</dbReference>
<evidence type="ECO:0000313" key="14">
    <source>
        <dbReference type="EMBL" id="VAX27314.1"/>
    </source>
</evidence>
<dbReference type="PANTHER" id="PTHR33516">
    <property type="entry name" value="LEXA REPRESSOR"/>
    <property type="match status" value="1"/>
</dbReference>
<accession>A0A3B1CTY4</accession>
<dbReference type="HAMAP" id="MF_00015">
    <property type="entry name" value="LexA"/>
    <property type="match status" value="1"/>
</dbReference>
<keyword evidence="3" id="KW-0235">DNA replication</keyword>
<dbReference type="InterPro" id="IPR006200">
    <property type="entry name" value="LexA"/>
</dbReference>
<dbReference type="CDD" id="cd06529">
    <property type="entry name" value="S24_LexA-like"/>
    <property type="match status" value="1"/>
</dbReference>
<dbReference type="NCBIfam" id="TIGR00498">
    <property type="entry name" value="lexA"/>
    <property type="match status" value="1"/>
</dbReference>
<dbReference type="AlphaFoldDB" id="A0A3B1CTY4"/>
<evidence type="ECO:0000256" key="3">
    <source>
        <dbReference type="ARBA" id="ARBA00022705"/>
    </source>
</evidence>
<evidence type="ECO:0000256" key="10">
    <source>
        <dbReference type="ARBA" id="ARBA00023204"/>
    </source>
</evidence>
<dbReference type="InterPro" id="IPR006197">
    <property type="entry name" value="Peptidase_S24_LexA"/>
</dbReference>
<evidence type="ECO:0000256" key="1">
    <source>
        <dbReference type="ARBA" id="ARBA00007484"/>
    </source>
</evidence>
<dbReference type="SUPFAM" id="SSF46785">
    <property type="entry name" value="Winged helix' DNA-binding domain"/>
    <property type="match status" value="1"/>
</dbReference>
<dbReference type="Gene3D" id="2.10.109.10">
    <property type="entry name" value="Umud Fragment, subunit A"/>
    <property type="match status" value="1"/>
</dbReference>
<keyword evidence="5 14" id="KW-0378">Hydrolase</keyword>
<feature type="domain" description="Peptidase S24/S26A/S26B/S26C" evidence="12">
    <location>
        <begin position="84"/>
        <end position="199"/>
    </location>
</feature>
<dbReference type="PRINTS" id="PR00726">
    <property type="entry name" value="LEXASERPTASE"/>
</dbReference>
<sequence length="207" mass="23322">MKKTLTDRQKEIYNFIKNFIELNGYPPTYREIGFEFSISSTFGVKRHIDALIKKGFLNIAENSSRTLSINEPDHNFTSDTVEIPIVGRVAAGQPILAEENVEGTFSIHKSLINGKSDCFALRVKGDSMINAGIFEGDVVIVNPQKDAHNGEIIVALLGNEATLKRFERKNNKIALVPENEKYDKIRIKKDDDFSIVGKALGVFRWYN</sequence>
<dbReference type="EC" id="3.4.21.88" evidence="14"/>
<evidence type="ECO:0000256" key="11">
    <source>
        <dbReference type="ARBA" id="ARBA00023236"/>
    </source>
</evidence>
<dbReference type="GO" id="GO:0004252">
    <property type="term" value="F:serine-type endopeptidase activity"/>
    <property type="evidence" value="ECO:0007669"/>
    <property type="project" value="UniProtKB-EC"/>
</dbReference>
<evidence type="ECO:0000256" key="4">
    <source>
        <dbReference type="ARBA" id="ARBA00022763"/>
    </source>
</evidence>
<dbReference type="Pfam" id="PF01726">
    <property type="entry name" value="LexA_DNA_bind"/>
    <property type="match status" value="1"/>
</dbReference>
<dbReference type="GO" id="GO:0045892">
    <property type="term" value="P:negative regulation of DNA-templated transcription"/>
    <property type="evidence" value="ECO:0007669"/>
    <property type="project" value="InterPro"/>
</dbReference>
<dbReference type="InterPro" id="IPR036388">
    <property type="entry name" value="WH-like_DNA-bd_sf"/>
</dbReference>
<name>A0A3B1CTY4_9ZZZZ</name>
<keyword evidence="7" id="KW-0805">Transcription regulation</keyword>